<organism evidence="2 3">
    <name type="scientific">Pleuronectes platessa</name>
    <name type="common">European plaice</name>
    <dbReference type="NCBI Taxonomy" id="8262"/>
    <lineage>
        <taxon>Eukaryota</taxon>
        <taxon>Metazoa</taxon>
        <taxon>Chordata</taxon>
        <taxon>Craniata</taxon>
        <taxon>Vertebrata</taxon>
        <taxon>Euteleostomi</taxon>
        <taxon>Actinopterygii</taxon>
        <taxon>Neopterygii</taxon>
        <taxon>Teleostei</taxon>
        <taxon>Neoteleostei</taxon>
        <taxon>Acanthomorphata</taxon>
        <taxon>Carangaria</taxon>
        <taxon>Pleuronectiformes</taxon>
        <taxon>Pleuronectoidei</taxon>
        <taxon>Pleuronectidae</taxon>
        <taxon>Pleuronectes</taxon>
    </lineage>
</organism>
<dbReference type="EMBL" id="CADEAL010004122">
    <property type="protein sequence ID" value="CAB1452270.1"/>
    <property type="molecule type" value="Genomic_DNA"/>
</dbReference>
<evidence type="ECO:0000313" key="2">
    <source>
        <dbReference type="EMBL" id="CAB1452270.1"/>
    </source>
</evidence>
<reference evidence="2" key="1">
    <citation type="submission" date="2020-03" db="EMBL/GenBank/DDBJ databases">
        <authorList>
            <person name="Weist P."/>
        </authorList>
    </citation>
    <scope>NUCLEOTIDE SEQUENCE</scope>
</reference>
<protein>
    <recommendedName>
        <fullName evidence="4">Secreted protein</fullName>
    </recommendedName>
</protein>
<evidence type="ECO:0008006" key="4">
    <source>
        <dbReference type="Google" id="ProtNLM"/>
    </source>
</evidence>
<accession>A0A9N7VM82</accession>
<dbReference type="Proteomes" id="UP001153269">
    <property type="component" value="Unassembled WGS sequence"/>
</dbReference>
<gene>
    <name evidence="2" type="ORF">PLEPLA_LOCUS40010</name>
</gene>
<keyword evidence="3" id="KW-1185">Reference proteome</keyword>
<keyword evidence="1" id="KW-0732">Signal</keyword>
<comment type="caution">
    <text evidence="2">The sequence shown here is derived from an EMBL/GenBank/DDBJ whole genome shotgun (WGS) entry which is preliminary data.</text>
</comment>
<proteinExistence type="predicted"/>
<feature type="signal peptide" evidence="1">
    <location>
        <begin position="1"/>
        <end position="19"/>
    </location>
</feature>
<dbReference type="AlphaFoldDB" id="A0A9N7VM82"/>
<feature type="chain" id="PRO_5040305565" description="Secreted protein" evidence="1">
    <location>
        <begin position="20"/>
        <end position="104"/>
    </location>
</feature>
<evidence type="ECO:0000313" key="3">
    <source>
        <dbReference type="Proteomes" id="UP001153269"/>
    </source>
</evidence>
<sequence>MLCYSASVLQLLFSRLCSSGCVPQVVFSRLCSSGCVPQVVFLMLCSSGCVLLVLSSVTHEQHEFKREGEVTDTSDPVCPIRVNLSCVRLEASSFVATGRSGDLV</sequence>
<name>A0A9N7VM82_PLEPL</name>
<evidence type="ECO:0000256" key="1">
    <source>
        <dbReference type="SAM" id="SignalP"/>
    </source>
</evidence>